<feature type="signal peptide" evidence="1">
    <location>
        <begin position="1"/>
        <end position="19"/>
    </location>
</feature>
<dbReference type="Proteomes" id="UP000297900">
    <property type="component" value="Unassembled WGS sequence"/>
</dbReference>
<reference evidence="2 3" key="1">
    <citation type="submission" date="2019-03" db="EMBL/GenBank/DDBJ databases">
        <title>Cohnella endophytica sp. nov., a novel endophytic bacterium isolated from bark of Sonneratia apetala.</title>
        <authorList>
            <person name="Tuo L."/>
        </authorList>
    </citation>
    <scope>NUCLEOTIDE SEQUENCE [LARGE SCALE GENOMIC DNA]</scope>
    <source>
        <strain evidence="2 3">CCTCC AB 208254</strain>
    </source>
</reference>
<name>A0A4Y8LYN6_9BACL</name>
<protein>
    <submittedName>
        <fullName evidence="2">Uncharacterized protein</fullName>
    </submittedName>
</protein>
<gene>
    <name evidence="2" type="ORF">E2980_12330</name>
</gene>
<keyword evidence="3" id="KW-1185">Reference proteome</keyword>
<feature type="chain" id="PRO_5039436229" evidence="1">
    <location>
        <begin position="20"/>
        <end position="141"/>
    </location>
</feature>
<proteinExistence type="predicted"/>
<accession>A0A4Y8LYN6</accession>
<organism evidence="2 3">
    <name type="scientific">Cohnella luojiensis</name>
    <dbReference type="NCBI Taxonomy" id="652876"/>
    <lineage>
        <taxon>Bacteria</taxon>
        <taxon>Bacillati</taxon>
        <taxon>Bacillota</taxon>
        <taxon>Bacilli</taxon>
        <taxon>Bacillales</taxon>
        <taxon>Paenibacillaceae</taxon>
        <taxon>Cohnella</taxon>
    </lineage>
</organism>
<dbReference type="OrthoDB" id="2660034at2"/>
<evidence type="ECO:0000313" key="2">
    <source>
        <dbReference type="EMBL" id="TFE25950.1"/>
    </source>
</evidence>
<dbReference type="AlphaFoldDB" id="A0A4Y8LYN6"/>
<keyword evidence="1" id="KW-0732">Signal</keyword>
<evidence type="ECO:0000313" key="3">
    <source>
        <dbReference type="Proteomes" id="UP000297900"/>
    </source>
</evidence>
<dbReference type="EMBL" id="SOMN01000016">
    <property type="protein sequence ID" value="TFE25950.1"/>
    <property type="molecule type" value="Genomic_DNA"/>
</dbReference>
<comment type="caution">
    <text evidence="2">The sequence shown here is derived from an EMBL/GenBank/DDBJ whole genome shotgun (WGS) entry which is preliminary data.</text>
</comment>
<evidence type="ECO:0000256" key="1">
    <source>
        <dbReference type="SAM" id="SignalP"/>
    </source>
</evidence>
<sequence>MRKSTIFILIIVLASLLMACNKNKDDTTGIIVNDSIEEVTEDILVKYGDGSQIIMDDGKSISHVIRSLKSMNYKEVERPDTVGQSFILQLSKEKELEYASTGYIRIDETLYKASNADIVAELNEFVIQYGLEEFPELLGSD</sequence>
<dbReference type="RefSeq" id="WP_135152494.1">
    <property type="nucleotide sequence ID" value="NZ_SOMN01000016.1"/>
</dbReference>
<dbReference type="PROSITE" id="PS51257">
    <property type="entry name" value="PROKAR_LIPOPROTEIN"/>
    <property type="match status" value="1"/>
</dbReference>